<keyword evidence="1" id="KW-0472">Membrane</keyword>
<name>A0ABZ2U8G6_ASHYP</name>
<keyword evidence="1" id="KW-0812">Transmembrane</keyword>
<dbReference type="EMBL" id="CP146843">
    <property type="protein sequence ID" value="WYY26609.1"/>
    <property type="molecule type" value="Genomic_DNA"/>
</dbReference>
<dbReference type="Proteomes" id="UP001484199">
    <property type="component" value="Chromosome"/>
</dbReference>
<evidence type="ECO:0000256" key="1">
    <source>
        <dbReference type="SAM" id="Phobius"/>
    </source>
</evidence>
<proteinExistence type="predicted"/>
<keyword evidence="1" id="KW-1133">Transmembrane helix</keyword>
<keyword evidence="3" id="KW-1185">Reference proteome</keyword>
<feature type="transmembrane region" description="Helical" evidence="1">
    <location>
        <begin position="82"/>
        <end position="107"/>
    </location>
</feature>
<accession>A0ABZ2U8G6</accession>
<dbReference type="RefSeq" id="WP_341266509.1">
    <property type="nucleotide sequence ID" value="NZ_CP146843.1"/>
</dbReference>
<feature type="transmembrane region" description="Helical" evidence="1">
    <location>
        <begin position="119"/>
        <end position="141"/>
    </location>
</feature>
<dbReference type="Gene3D" id="1.10.1760.20">
    <property type="match status" value="1"/>
</dbReference>
<sequence length="194" mass="22776">MKQTFLQQIIIISFFITISVITDIFISSYIRLFKLPLVIIFISGCLLGFPSVFLICCFYSFFHLIRSFSSWQPVMESLKLSFFQILLSVFLDYIFPDLIISISGFCFDKQKKFFSNKRLFSVFLLINCLRLFSSFLSSFFIYSSSNERLANNILVFVFIHNLIPFILNLFLGGLLVYYFKVQLKDFGDIKNKNF</sequence>
<evidence type="ECO:0000313" key="3">
    <source>
        <dbReference type="Proteomes" id="UP001484199"/>
    </source>
</evidence>
<feature type="transmembrane region" description="Helical" evidence="1">
    <location>
        <begin position="6"/>
        <end position="26"/>
    </location>
</feature>
<feature type="transmembrane region" description="Helical" evidence="1">
    <location>
        <begin position="38"/>
        <end position="62"/>
    </location>
</feature>
<gene>
    <name evidence="2" type="ORF">AshY1_05040</name>
</gene>
<organism evidence="2 3">
    <name type="scientific">Ash yellows phytoplasma</name>
    <dbReference type="NCBI Taxonomy" id="35780"/>
    <lineage>
        <taxon>Bacteria</taxon>
        <taxon>Bacillati</taxon>
        <taxon>Mycoplasmatota</taxon>
        <taxon>Mollicutes</taxon>
        <taxon>Acholeplasmatales</taxon>
        <taxon>Acholeplasmataceae</taxon>
        <taxon>Candidatus Phytoplasma</taxon>
        <taxon>16SrVII (Ash yellows group)</taxon>
    </lineage>
</organism>
<protein>
    <submittedName>
        <fullName evidence="2">Uncharacterized protein</fullName>
    </submittedName>
</protein>
<reference evidence="2" key="1">
    <citation type="submission" date="2024-03" db="EMBL/GenBank/DDBJ databases">
        <title>The Complete Genome of 'Candidatus Phytoplasma fraxini' AshY1 from the Ash Yellows Group.</title>
        <authorList>
            <person name="Boehm J.W."/>
            <person name="Huettel B."/>
            <person name="Schneider B."/>
            <person name="Kube M."/>
        </authorList>
    </citation>
    <scope>NUCLEOTIDE SEQUENCE [LARGE SCALE GENOMIC DNA]</scope>
    <source>
        <strain evidence="2">AshY1</strain>
    </source>
</reference>
<feature type="transmembrane region" description="Helical" evidence="1">
    <location>
        <begin position="153"/>
        <end position="179"/>
    </location>
</feature>
<evidence type="ECO:0000313" key="2">
    <source>
        <dbReference type="EMBL" id="WYY26609.1"/>
    </source>
</evidence>